<dbReference type="AlphaFoldDB" id="O26882"/>
<accession>O26882</accession>
<feature type="transmembrane region" description="Helical" evidence="1">
    <location>
        <begin position="108"/>
        <end position="127"/>
    </location>
</feature>
<dbReference type="EMBL" id="AE000666">
    <property type="protein sequence ID" value="AAB85291.1"/>
    <property type="molecule type" value="Genomic_DNA"/>
</dbReference>
<reference evidence="3 4" key="1">
    <citation type="journal article" date="1997" name="J. Bacteriol.">
        <title>Complete genome sequence of Methanobacterium thermoautotrophicum deltaH: functional analysis and comparative genomics.</title>
        <authorList>
            <person name="Smith D.R."/>
            <person name="Doucette-Stamm L.A."/>
            <person name="Deloughery C."/>
            <person name="Lee H.-M."/>
            <person name="Dubois J."/>
            <person name="Aldredge T."/>
            <person name="Bashirzadeh R."/>
            <person name="Blakely D."/>
            <person name="Cook R."/>
            <person name="Gilbert K."/>
            <person name="Harrison D."/>
            <person name="Hoang L."/>
            <person name="Keagle P."/>
            <person name="Lumm W."/>
            <person name="Pothier B."/>
            <person name="Qiu D."/>
            <person name="Spadafora R."/>
            <person name="Vicare R."/>
            <person name="Wang Y."/>
            <person name="Wierzbowski J."/>
            <person name="Gibson R."/>
            <person name="Jiwani N."/>
            <person name="Caruso A."/>
            <person name="Bush D."/>
            <person name="Safer H."/>
            <person name="Patwell D."/>
            <person name="Prabhakar S."/>
            <person name="McDougall S."/>
            <person name="Shimer G."/>
            <person name="Goyal A."/>
            <person name="Pietrovski S."/>
            <person name="Church G.M."/>
            <person name="Daniels C.J."/>
            <person name="Mao J.-i."/>
            <person name="Rice P."/>
            <person name="Nolling J."/>
            <person name="Reeve J.N."/>
        </authorList>
    </citation>
    <scope>NUCLEOTIDE SEQUENCE [LARGE SCALE GENOMIC DNA]</scope>
    <source>
        <strain evidence="4">ATCC 29096 / DSM 1053 / JCM 10044 / NBRC 100330 / Delta H</strain>
    </source>
</reference>
<keyword evidence="1" id="KW-1133">Transmembrane helix</keyword>
<keyword evidence="4" id="KW-1185">Reference proteome</keyword>
<dbReference type="InterPro" id="IPR012429">
    <property type="entry name" value="HGSNAT_cat"/>
</dbReference>
<feature type="transmembrane region" description="Helical" evidence="1">
    <location>
        <begin position="134"/>
        <end position="153"/>
    </location>
</feature>
<dbReference type="RefSeq" id="WP_010876426.1">
    <property type="nucleotide sequence ID" value="NC_000916.1"/>
</dbReference>
<keyword evidence="1" id="KW-0812">Transmembrane</keyword>
<dbReference type="PATRIC" id="fig|187420.15.peg.776"/>
<dbReference type="PIR" id="D69205">
    <property type="entry name" value="D69205"/>
</dbReference>
<evidence type="ECO:0000313" key="4">
    <source>
        <dbReference type="Proteomes" id="UP000005223"/>
    </source>
</evidence>
<feature type="transmembrane region" description="Helical" evidence="1">
    <location>
        <begin position="82"/>
        <end position="102"/>
    </location>
</feature>
<feature type="transmembrane region" description="Helical" evidence="1">
    <location>
        <begin position="47"/>
        <end position="70"/>
    </location>
</feature>
<feature type="domain" description="Heparan-alpha-glucosaminide N-acetyltransferase catalytic" evidence="2">
    <location>
        <begin position="9"/>
        <end position="227"/>
    </location>
</feature>
<dbReference type="GeneID" id="1471197"/>
<organism evidence="3 4">
    <name type="scientific">Methanothermobacter thermautotrophicus (strain ATCC 29096 / DSM 1053 / JCM 10044 / NBRC 100330 / Delta H)</name>
    <name type="common">Methanobacterium thermoautotrophicum</name>
    <dbReference type="NCBI Taxonomy" id="187420"/>
    <lineage>
        <taxon>Archaea</taxon>
        <taxon>Methanobacteriati</taxon>
        <taxon>Methanobacteriota</taxon>
        <taxon>Methanomada group</taxon>
        <taxon>Methanobacteria</taxon>
        <taxon>Methanobacteriales</taxon>
        <taxon>Methanobacteriaceae</taxon>
        <taxon>Methanothermobacter</taxon>
    </lineage>
</organism>
<dbReference type="KEGG" id="mth:MTH_789"/>
<name>O26882_METTH</name>
<sequence>MGTVHVTERFGEVDALRGAAVLMMIVYHTLFDLDFLGVLDLDMGSPVIWFTGRLTAFLFIFLVGVSLSLSHSRRGVTSRRHYIIRGLKIFLWGMVITAATWIYPHNGFIVFGVLHFIGLAVILTHPLAGRRTVALALSAVAITVGVLMSGLRVETPLLMWLGIRPYNLYTLDYFPLFPWLGVVLLGIFTGDTLYPGYRRRFGLRAWSPSLLQLIGRNSLKVYLVHQPVIVGIIWAAMYLTS</sequence>
<proteinExistence type="predicted"/>
<dbReference type="PaxDb" id="187420-MTH_789"/>
<feature type="transmembrane region" description="Helical" evidence="1">
    <location>
        <begin position="173"/>
        <end position="194"/>
    </location>
</feature>
<keyword evidence="1" id="KW-0472">Membrane</keyword>
<dbReference type="InParanoid" id="O26882"/>
<gene>
    <name evidence="3" type="ordered locus">MTH_789</name>
</gene>
<dbReference type="STRING" id="187420.MTH_789"/>
<evidence type="ECO:0000313" key="3">
    <source>
        <dbReference type="EMBL" id="AAB85291.1"/>
    </source>
</evidence>
<protein>
    <recommendedName>
        <fullName evidence="2">Heparan-alpha-glucosaminide N-acetyltransferase catalytic domain-containing protein</fullName>
    </recommendedName>
</protein>
<dbReference type="HOGENOM" id="CLU_067755_0_1_2"/>
<evidence type="ECO:0000259" key="2">
    <source>
        <dbReference type="Pfam" id="PF07786"/>
    </source>
</evidence>
<evidence type="ECO:0000256" key="1">
    <source>
        <dbReference type="SAM" id="Phobius"/>
    </source>
</evidence>
<dbReference type="EnsemblBacteria" id="AAB85291">
    <property type="protein sequence ID" value="AAB85291"/>
    <property type="gene ID" value="MTH_789"/>
</dbReference>
<dbReference type="Proteomes" id="UP000005223">
    <property type="component" value="Chromosome"/>
</dbReference>
<feature type="transmembrane region" description="Helical" evidence="1">
    <location>
        <begin position="221"/>
        <end position="239"/>
    </location>
</feature>
<dbReference type="Pfam" id="PF07786">
    <property type="entry name" value="HGSNAT_cat"/>
    <property type="match status" value="1"/>
</dbReference>